<evidence type="ECO:0000259" key="1">
    <source>
        <dbReference type="Pfam" id="PF04865"/>
    </source>
</evidence>
<reference evidence="3 4" key="1">
    <citation type="submission" date="2019-03" db="EMBL/GenBank/DDBJ databases">
        <title>Comparative insights into the high quality Complete genome sequence of highly metal resistant Cupriavidus metallidurans strain BS1 isolated from a gold-copper mine.</title>
        <authorList>
            <person name="Mazhar H.S."/>
            <person name="Rensing C."/>
        </authorList>
    </citation>
    <scope>NUCLEOTIDE SEQUENCE [LARGE SCALE GENOMIC DNA]</scope>
    <source>
        <strain evidence="3 4">BS1</strain>
    </source>
</reference>
<dbReference type="AlphaFoldDB" id="A0A482IQT9"/>
<dbReference type="RefSeq" id="WP_024569429.1">
    <property type="nucleotide sequence ID" value="NZ_CP037900.1"/>
</dbReference>
<feature type="domain" description="Baseplate J-like C-terminal" evidence="2">
    <location>
        <begin position="291"/>
        <end position="374"/>
    </location>
</feature>
<dbReference type="InterPro" id="IPR058530">
    <property type="entry name" value="Baseplate_J-like_C"/>
</dbReference>
<dbReference type="Proteomes" id="UP000253772">
    <property type="component" value="Chromosome c1"/>
</dbReference>
<accession>A0A482IQT9</accession>
<name>A0A482IQT9_9BURK</name>
<protein>
    <submittedName>
        <fullName evidence="3">Baseplate protein</fullName>
    </submittedName>
</protein>
<dbReference type="Pfam" id="PF26079">
    <property type="entry name" value="Baseplate_J_C"/>
    <property type="match status" value="1"/>
</dbReference>
<organism evidence="3 4">
    <name type="scientific">Cupriavidus metallidurans</name>
    <dbReference type="NCBI Taxonomy" id="119219"/>
    <lineage>
        <taxon>Bacteria</taxon>
        <taxon>Pseudomonadati</taxon>
        <taxon>Pseudomonadota</taxon>
        <taxon>Betaproteobacteria</taxon>
        <taxon>Burkholderiales</taxon>
        <taxon>Burkholderiaceae</taxon>
        <taxon>Cupriavidus</taxon>
    </lineage>
</organism>
<feature type="domain" description="Baseplate protein J-like barrel" evidence="1">
    <location>
        <begin position="92"/>
        <end position="189"/>
    </location>
</feature>
<evidence type="ECO:0000313" key="4">
    <source>
        <dbReference type="Proteomes" id="UP000253772"/>
    </source>
</evidence>
<dbReference type="OrthoDB" id="7012887at2"/>
<dbReference type="PANTHER" id="PTHR37829">
    <property type="entry name" value="PHAGE-LIKE ELEMENT PBSX PROTEIN XKDT"/>
    <property type="match status" value="1"/>
</dbReference>
<dbReference type="Pfam" id="PF04865">
    <property type="entry name" value="Baseplate_J"/>
    <property type="match status" value="1"/>
</dbReference>
<dbReference type="EMBL" id="CP037900">
    <property type="protein sequence ID" value="QBP09384.1"/>
    <property type="molecule type" value="Genomic_DNA"/>
</dbReference>
<proteinExistence type="predicted"/>
<dbReference type="InterPro" id="IPR006949">
    <property type="entry name" value="Barrel_Baseplate_J-like"/>
</dbReference>
<dbReference type="PANTHER" id="PTHR37829:SF3">
    <property type="entry name" value="PROTEIN JAYE-RELATED"/>
    <property type="match status" value="1"/>
</dbReference>
<sequence>MPQITSWDLPTTIQNMATSVQQKAKVLVDFTVGSVTRAVVEATAQVVIWLESLILLLLQATRAATSSGADLDSWMLDYGLTRLAATASTGQVTFSRFTPTYQSVIPVGTVIQTSDGTQQFTLIADTTQSAYSAALGGYVIAAGIASAVATVQAVNTGSVTNVLANTITTLTQAVQYVDTVTNAAGFTNGTDAETDGAFRARFITYINGLSKATKTAIGNAILVVKQGLSYVLVENQTYGGVSQPGYFYAVVDDGTGSPPSTLLSSVSNAIDAVRPFTSTFGVFAPVVVTANVAMTITTAAGYSHSAVVTLVQAALQSYINSLAIGQTLSYSRLAQVAYDASPGVTNVTGTTLNSGTADLAATNQQIVKYGTVTVA</sequence>
<evidence type="ECO:0000259" key="2">
    <source>
        <dbReference type="Pfam" id="PF26079"/>
    </source>
</evidence>
<dbReference type="InterPro" id="IPR052399">
    <property type="entry name" value="Phage_Baseplate_Assmbl_Protein"/>
</dbReference>
<evidence type="ECO:0000313" key="3">
    <source>
        <dbReference type="EMBL" id="QBP09384.1"/>
    </source>
</evidence>
<gene>
    <name evidence="3" type="ORF">DDF84_006245</name>
</gene>